<keyword evidence="3" id="KW-1003">Cell membrane</keyword>
<evidence type="ECO:0000256" key="2">
    <source>
        <dbReference type="ARBA" id="ARBA00006448"/>
    </source>
</evidence>
<gene>
    <name evidence="10" type="ORF">ABO01nite_12020</name>
</gene>
<dbReference type="Proteomes" id="UP000321287">
    <property type="component" value="Unassembled WGS sequence"/>
</dbReference>
<dbReference type="InterPro" id="IPR023090">
    <property type="entry name" value="UPF0702_alpha/beta_dom_sf"/>
</dbReference>
<dbReference type="Pfam" id="PF20730">
    <property type="entry name" value="YetF_N"/>
    <property type="match status" value="1"/>
</dbReference>
<feature type="transmembrane region" description="Helical" evidence="7">
    <location>
        <begin position="32"/>
        <end position="54"/>
    </location>
</feature>
<evidence type="ECO:0000256" key="4">
    <source>
        <dbReference type="ARBA" id="ARBA00022692"/>
    </source>
</evidence>
<evidence type="ECO:0000259" key="9">
    <source>
        <dbReference type="Pfam" id="PF20730"/>
    </source>
</evidence>
<name>A0AAN4R2P0_9PROT</name>
<dbReference type="GO" id="GO:0005886">
    <property type="term" value="C:plasma membrane"/>
    <property type="evidence" value="ECO:0007669"/>
    <property type="project" value="UniProtKB-SubCell"/>
</dbReference>
<comment type="subcellular location">
    <subcellularLocation>
        <location evidence="1">Cell membrane</location>
        <topology evidence="1">Multi-pass membrane protein</topology>
    </subcellularLocation>
</comment>
<dbReference type="KEGG" id="abg:Asbog_00541"/>
<dbReference type="InterPro" id="IPR048454">
    <property type="entry name" value="YetF_N"/>
</dbReference>
<feature type="domain" description="YetF C-terminal" evidence="8">
    <location>
        <begin position="83"/>
        <end position="203"/>
    </location>
</feature>
<dbReference type="PANTHER" id="PTHR34582:SF6">
    <property type="entry name" value="UPF0702 TRANSMEMBRANE PROTEIN YCAP"/>
    <property type="match status" value="1"/>
</dbReference>
<keyword evidence="11" id="KW-1185">Reference proteome</keyword>
<keyword evidence="4 7" id="KW-0812">Transmembrane</keyword>
<accession>A0AAN4R2P0</accession>
<dbReference type="AlphaFoldDB" id="A0AAN4R2P0"/>
<dbReference type="Pfam" id="PF04239">
    <property type="entry name" value="DUF421"/>
    <property type="match status" value="1"/>
</dbReference>
<dbReference type="EMBL" id="BJVS01000003">
    <property type="protein sequence ID" value="GEL53195.1"/>
    <property type="molecule type" value="Genomic_DNA"/>
</dbReference>
<dbReference type="GeneID" id="78225631"/>
<protein>
    <submittedName>
        <fullName evidence="10">DUF421 domain-containing protein</fullName>
    </submittedName>
</protein>
<evidence type="ECO:0000256" key="7">
    <source>
        <dbReference type="SAM" id="Phobius"/>
    </source>
</evidence>
<comment type="caution">
    <text evidence="10">The sequence shown here is derived from an EMBL/GenBank/DDBJ whole genome shotgun (WGS) entry which is preliminary data.</text>
</comment>
<evidence type="ECO:0000313" key="10">
    <source>
        <dbReference type="EMBL" id="GEL53195.1"/>
    </source>
</evidence>
<comment type="similarity">
    <text evidence="2">Belongs to the UPF0702 family.</text>
</comment>
<dbReference type="Gene3D" id="3.30.240.20">
    <property type="entry name" value="bsu07140 like domains"/>
    <property type="match status" value="2"/>
</dbReference>
<keyword evidence="5 7" id="KW-1133">Transmembrane helix</keyword>
<dbReference type="InterPro" id="IPR007353">
    <property type="entry name" value="DUF421"/>
</dbReference>
<feature type="transmembrane region" description="Helical" evidence="7">
    <location>
        <begin position="60"/>
        <end position="80"/>
    </location>
</feature>
<feature type="domain" description="YetF-like N-terminal transmembrane" evidence="9">
    <location>
        <begin position="5"/>
        <end position="80"/>
    </location>
</feature>
<organism evidence="10 11">
    <name type="scientific">Asaia bogorensis NBRC 16594</name>
    <dbReference type="NCBI Taxonomy" id="1231624"/>
    <lineage>
        <taxon>Bacteria</taxon>
        <taxon>Pseudomonadati</taxon>
        <taxon>Pseudomonadota</taxon>
        <taxon>Alphaproteobacteria</taxon>
        <taxon>Acetobacterales</taxon>
        <taxon>Acetobacteraceae</taxon>
        <taxon>Asaia</taxon>
    </lineage>
</organism>
<evidence type="ECO:0000256" key="1">
    <source>
        <dbReference type="ARBA" id="ARBA00004651"/>
    </source>
</evidence>
<evidence type="ECO:0000259" key="8">
    <source>
        <dbReference type="Pfam" id="PF04239"/>
    </source>
</evidence>
<evidence type="ECO:0000256" key="5">
    <source>
        <dbReference type="ARBA" id="ARBA00022989"/>
    </source>
</evidence>
<evidence type="ECO:0000256" key="3">
    <source>
        <dbReference type="ARBA" id="ARBA00022475"/>
    </source>
</evidence>
<dbReference type="RefSeq" id="WP_062163988.1">
    <property type="nucleotide sequence ID" value="NZ_AP014690.1"/>
</dbReference>
<reference evidence="10 11" key="1">
    <citation type="submission" date="2019-07" db="EMBL/GenBank/DDBJ databases">
        <title>Whole genome shotgun sequence of Asaia bogorensis NBRC 16594.</title>
        <authorList>
            <person name="Hosoyama A."/>
            <person name="Uohara A."/>
            <person name="Ohji S."/>
            <person name="Ichikawa N."/>
        </authorList>
    </citation>
    <scope>NUCLEOTIDE SEQUENCE [LARGE SCALE GENOMIC DNA]</scope>
    <source>
        <strain evidence="10 11">NBRC 16594</strain>
    </source>
</reference>
<proteinExistence type="inferred from homology"/>
<keyword evidence="6 7" id="KW-0472">Membrane</keyword>
<evidence type="ECO:0000256" key="6">
    <source>
        <dbReference type="ARBA" id="ARBA00023136"/>
    </source>
</evidence>
<feature type="transmembrane region" description="Helical" evidence="7">
    <location>
        <begin position="6"/>
        <end position="25"/>
    </location>
</feature>
<dbReference type="PANTHER" id="PTHR34582">
    <property type="entry name" value="UPF0702 TRANSMEMBRANE PROTEIN YCAP"/>
    <property type="match status" value="1"/>
</dbReference>
<evidence type="ECO:0000313" key="11">
    <source>
        <dbReference type="Proteomes" id="UP000321287"/>
    </source>
</evidence>
<sequence length="231" mass="25993">MITVYLWVILKLVIGFSLIITYLNVTGRNQIAMMSAVDLVGNFILGGVVGGILYNDKLPILHYIALLILCILLMALFNYLSRKIPDLRKRTIGEPITLIRNGVFLIENFNENASRIDLKDVATALRMQNIFSFDDIDFAQIETTGHVSVIMKEETKKPAQFLVHRGEILEKELEALKHSKEWLMAILSRRGLADLEKIFLAEWVGDHLLVVTTDGVVHTDLQTADSLTGTN</sequence>